<dbReference type="OMA" id="CTIGTIF"/>
<organism evidence="3 4">
    <name type="scientific">Paramecium tetraurelia</name>
    <dbReference type="NCBI Taxonomy" id="5888"/>
    <lineage>
        <taxon>Eukaryota</taxon>
        <taxon>Sar</taxon>
        <taxon>Alveolata</taxon>
        <taxon>Ciliophora</taxon>
        <taxon>Intramacronucleata</taxon>
        <taxon>Oligohymenophorea</taxon>
        <taxon>Peniculida</taxon>
        <taxon>Parameciidae</taxon>
        <taxon>Paramecium</taxon>
    </lineage>
</organism>
<dbReference type="SMART" id="SM00261">
    <property type="entry name" value="FU"/>
    <property type="match status" value="6"/>
</dbReference>
<dbReference type="GeneID" id="5039836"/>
<proteinExistence type="predicted"/>
<dbReference type="SMART" id="SM00181">
    <property type="entry name" value="EGF"/>
    <property type="match status" value="6"/>
</dbReference>
<dbReference type="eggNOG" id="KOG3525">
    <property type="taxonomic scope" value="Eukaryota"/>
</dbReference>
<dbReference type="HOGENOM" id="CLU_434437_0_0_1"/>
<dbReference type="PANTHER" id="PTHR23275:SF100">
    <property type="entry name" value="EGF-LIKE DOMAIN-CONTAINING PROTEIN"/>
    <property type="match status" value="1"/>
</dbReference>
<dbReference type="InParanoid" id="A0DUD7"/>
<feature type="signal peptide" evidence="1">
    <location>
        <begin position="1"/>
        <end position="18"/>
    </location>
</feature>
<feature type="chain" id="PRO_5002624330" description="EGF-like domain-containing protein" evidence="1">
    <location>
        <begin position="19"/>
        <end position="649"/>
    </location>
</feature>
<dbReference type="InterPro" id="IPR009030">
    <property type="entry name" value="Growth_fac_rcpt_cys_sf"/>
</dbReference>
<dbReference type="InterPro" id="IPR052798">
    <property type="entry name" value="Giardia_VSA"/>
</dbReference>
<feature type="domain" description="EGF-like" evidence="2">
    <location>
        <begin position="273"/>
        <end position="306"/>
    </location>
</feature>
<name>A0DUD7_PARTE</name>
<dbReference type="STRING" id="5888.A0DUD7"/>
<evidence type="ECO:0000256" key="1">
    <source>
        <dbReference type="SAM" id="SignalP"/>
    </source>
</evidence>
<dbReference type="KEGG" id="ptm:GSPATT00020326001"/>
<feature type="domain" description="EGF-like" evidence="2">
    <location>
        <begin position="86"/>
        <end position="120"/>
    </location>
</feature>
<dbReference type="InterPro" id="IPR006212">
    <property type="entry name" value="Furin_repeat"/>
</dbReference>
<dbReference type="PANTHER" id="PTHR23275">
    <property type="entry name" value="CABRIOLET.-RELATED"/>
    <property type="match status" value="1"/>
</dbReference>
<dbReference type="AlphaFoldDB" id="A0DUD7"/>
<protein>
    <recommendedName>
        <fullName evidence="2">EGF-like domain-containing protein</fullName>
    </recommendedName>
</protein>
<dbReference type="EMBL" id="CT868585">
    <property type="protein sequence ID" value="CAK86654.1"/>
    <property type="molecule type" value="Genomic_DNA"/>
</dbReference>
<dbReference type="Gene3D" id="2.10.220.10">
    <property type="entry name" value="Hormone Receptor, Insulin-like Growth Factor Receptor 1, Chain A, domain 2"/>
    <property type="match status" value="2"/>
</dbReference>
<evidence type="ECO:0000259" key="2">
    <source>
        <dbReference type="SMART" id="SM00181"/>
    </source>
</evidence>
<gene>
    <name evidence="3" type="ORF">GSPATT00020326001</name>
</gene>
<feature type="domain" description="EGF-like" evidence="2">
    <location>
        <begin position="307"/>
        <end position="342"/>
    </location>
</feature>
<dbReference type="OrthoDB" id="296172at2759"/>
<feature type="domain" description="EGF-like" evidence="2">
    <location>
        <begin position="343"/>
        <end position="371"/>
    </location>
</feature>
<sequence length="649" mass="71477">MKLIIVLFVLALIQDTKQTSQFTRFKNQCNFIPSNNNQIVQIWGYWNQQQCIQCRPWCTCSDYMGCNQISCPVGHVAYQKTKICIPCPKGCKECRLGYEMNIRSCSECDDGYQLIGKMCVQLTVFQIRTSQLKEVYMVYNNPYSQPLNNKFAICQELDSTTSLCSKCPNNYFLNEFNQCEQCPTGCICGQRGTCQYCMDGYYYSPVANEKTATVTAGQRLQSGFYQYGRIINIINYIGSGSCVKCNDPNAIQCTSSFSSSCAQGYYMNTAQTECVACNPECSACKTSAGNCTDCQNGYYLQNSSCLLCNGNTIQDIICLDCIQSGYCLQCAANLYLSKGQCYTCSEGCVQCTNSSCIMCNNGYYLKSGSCQSCDQNVQYCDDDTGIPTQCIQGYLLVADINNSNNLVCSQNTNNCMMMVNSGQSCSKCSSNYVLYKGTCVECQGNIPGCTACTDNNTNLVCSSCSSNNQNGNNYYLDVNNNGCTLCNKGCLTCSSTACNSCLIGYYLSNGQCVQCQQQACQTCNSQSCQTCQPGYYLKQVDGQNTCMLCPYGCSNCNPNGQQCSECLPSFVLRNNGCTIGTIFCAEYNEFGVCKTCMYGFALRNNICVSCIDFTSGVSILIQHQYVCGENAEPCNSFILVAILLILFLN</sequence>
<dbReference type="Proteomes" id="UP000000600">
    <property type="component" value="Unassembled WGS sequence"/>
</dbReference>
<feature type="domain" description="EGF-like" evidence="2">
    <location>
        <begin position="485"/>
        <end position="513"/>
    </location>
</feature>
<dbReference type="InterPro" id="IPR000742">
    <property type="entry name" value="EGF"/>
</dbReference>
<accession>A0DUD7</accession>
<dbReference type="RefSeq" id="XP_001454051.1">
    <property type="nucleotide sequence ID" value="XM_001454014.1"/>
</dbReference>
<reference evidence="3 4" key="1">
    <citation type="journal article" date="2006" name="Nature">
        <title>Global trends of whole-genome duplications revealed by the ciliate Paramecium tetraurelia.</title>
        <authorList>
            <consortium name="Genoscope"/>
            <person name="Aury J.-M."/>
            <person name="Jaillon O."/>
            <person name="Duret L."/>
            <person name="Noel B."/>
            <person name="Jubin C."/>
            <person name="Porcel B.M."/>
            <person name="Segurens B."/>
            <person name="Daubin V."/>
            <person name="Anthouard V."/>
            <person name="Aiach N."/>
            <person name="Arnaiz O."/>
            <person name="Billaut A."/>
            <person name="Beisson J."/>
            <person name="Blanc I."/>
            <person name="Bouhouche K."/>
            <person name="Camara F."/>
            <person name="Duharcourt S."/>
            <person name="Guigo R."/>
            <person name="Gogendeau D."/>
            <person name="Katinka M."/>
            <person name="Keller A.-M."/>
            <person name="Kissmehl R."/>
            <person name="Klotz C."/>
            <person name="Koll F."/>
            <person name="Le Moue A."/>
            <person name="Lepere C."/>
            <person name="Malinsky S."/>
            <person name="Nowacki M."/>
            <person name="Nowak J.K."/>
            <person name="Plattner H."/>
            <person name="Poulain J."/>
            <person name="Ruiz F."/>
            <person name="Serrano V."/>
            <person name="Zagulski M."/>
            <person name="Dessen P."/>
            <person name="Betermier M."/>
            <person name="Weissenbach J."/>
            <person name="Scarpelli C."/>
            <person name="Schachter V."/>
            <person name="Sperling L."/>
            <person name="Meyer E."/>
            <person name="Cohen J."/>
            <person name="Wincker P."/>
        </authorList>
    </citation>
    <scope>NUCLEOTIDE SEQUENCE [LARGE SCALE GENOMIC DNA]</scope>
    <source>
        <strain evidence="3 4">Stock d4-2</strain>
    </source>
</reference>
<feature type="domain" description="EGF-like" evidence="2">
    <location>
        <begin position="514"/>
        <end position="547"/>
    </location>
</feature>
<evidence type="ECO:0000313" key="3">
    <source>
        <dbReference type="EMBL" id="CAK86654.1"/>
    </source>
</evidence>
<keyword evidence="1" id="KW-0732">Signal</keyword>
<evidence type="ECO:0000313" key="4">
    <source>
        <dbReference type="Proteomes" id="UP000000600"/>
    </source>
</evidence>
<keyword evidence="4" id="KW-1185">Reference proteome</keyword>
<dbReference type="SUPFAM" id="SSF57184">
    <property type="entry name" value="Growth factor receptor domain"/>
    <property type="match status" value="4"/>
</dbReference>